<keyword evidence="2" id="KW-0378">Hydrolase</keyword>
<feature type="domain" description="D-alanyl-D-alanine carboxypeptidase-like core" evidence="1">
    <location>
        <begin position="13"/>
        <end position="167"/>
    </location>
</feature>
<dbReference type="GO" id="GO:0004180">
    <property type="term" value="F:carboxypeptidase activity"/>
    <property type="evidence" value="ECO:0007669"/>
    <property type="project" value="UniProtKB-KW"/>
</dbReference>
<dbReference type="Proteomes" id="UP000256999">
    <property type="component" value="Unassembled WGS sequence"/>
</dbReference>
<comment type="caution">
    <text evidence="2">The sequence shown here is derived from an EMBL/GenBank/DDBJ whole genome shotgun (WGS) entry which is preliminary data.</text>
</comment>
<evidence type="ECO:0000313" key="3">
    <source>
        <dbReference type="Proteomes" id="UP000256999"/>
    </source>
</evidence>
<dbReference type="EMBL" id="QUOV01000001">
    <property type="protein sequence ID" value="REL35426.1"/>
    <property type="molecule type" value="Genomic_DNA"/>
</dbReference>
<evidence type="ECO:0000259" key="1">
    <source>
        <dbReference type="Pfam" id="PF02557"/>
    </source>
</evidence>
<reference evidence="2 3" key="1">
    <citation type="submission" date="2018-08" db="EMBL/GenBank/DDBJ databases">
        <title>Thalassotalea euphylliae genome.</title>
        <authorList>
            <person name="Summers S."/>
            <person name="Rice S.A."/>
            <person name="Freckelton M.L."/>
            <person name="Nedved B.T."/>
            <person name="Hadfield M.G."/>
        </authorList>
    </citation>
    <scope>NUCLEOTIDE SEQUENCE [LARGE SCALE GENOMIC DNA]</scope>
    <source>
        <strain evidence="2 3">H2</strain>
    </source>
</reference>
<proteinExistence type="predicted"/>
<dbReference type="InterPro" id="IPR052179">
    <property type="entry name" value="DD-CPase-like"/>
</dbReference>
<keyword evidence="2" id="KW-0121">Carboxypeptidase</keyword>
<dbReference type="CDD" id="cd14847">
    <property type="entry name" value="DD-carboxypeptidase_like"/>
    <property type="match status" value="1"/>
</dbReference>
<dbReference type="InterPro" id="IPR003709">
    <property type="entry name" value="VanY-like_core_dom"/>
</dbReference>
<dbReference type="AlphaFoldDB" id="A0A3E0UEX1"/>
<dbReference type="SUPFAM" id="SSF55166">
    <property type="entry name" value="Hedgehog/DD-peptidase"/>
    <property type="match status" value="1"/>
</dbReference>
<keyword evidence="2" id="KW-0645">Protease</keyword>
<protein>
    <submittedName>
        <fullName evidence="2">D-alanyl-D-alanine carboxypeptidase family protein</fullName>
    </submittedName>
</protein>
<organism evidence="2 3">
    <name type="scientific">Thalassotalea euphylliae</name>
    <dbReference type="NCBI Taxonomy" id="1655234"/>
    <lineage>
        <taxon>Bacteria</taxon>
        <taxon>Pseudomonadati</taxon>
        <taxon>Pseudomonadota</taxon>
        <taxon>Gammaproteobacteria</taxon>
        <taxon>Alteromonadales</taxon>
        <taxon>Colwelliaceae</taxon>
        <taxon>Thalassotalea</taxon>
    </lineage>
</organism>
<name>A0A3E0UEX1_9GAMM</name>
<dbReference type="Gene3D" id="3.30.1380.10">
    <property type="match status" value="1"/>
</dbReference>
<dbReference type="OrthoDB" id="9792074at2"/>
<sequence length="218" mass="24716">MEAQHIQWLDERHGINHQVYHAWQSMVEAAAHEQLTLTLASSFRSFERQLSIWNRKFNSELPVLDINEQAVNISSLSDLEKIKAIMLFSALPGASRHHWGTDLDVYASNLLSDNQTLKLEQWEYQAGGPMHRLSTWLAQHASDFGFFFPYDKYRGGVAAEPWHISHFDSASDFQTSLTLDCLADCIAQAEIAGKSAILSNLDELYDTYIMNIGAYPHG</sequence>
<evidence type="ECO:0000313" key="2">
    <source>
        <dbReference type="EMBL" id="REL35426.1"/>
    </source>
</evidence>
<accession>A0A3E0UEX1</accession>
<gene>
    <name evidence="2" type="ORF">DXX92_08725</name>
</gene>
<dbReference type="PANTHER" id="PTHR34385:SF1">
    <property type="entry name" value="PEPTIDOGLYCAN L-ALANYL-D-GLUTAMATE ENDOPEPTIDASE CWLK"/>
    <property type="match status" value="1"/>
</dbReference>
<dbReference type="InterPro" id="IPR009045">
    <property type="entry name" value="Zn_M74/Hedgehog-like"/>
</dbReference>
<dbReference type="GO" id="GO:0006508">
    <property type="term" value="P:proteolysis"/>
    <property type="evidence" value="ECO:0007669"/>
    <property type="project" value="InterPro"/>
</dbReference>
<dbReference type="Pfam" id="PF02557">
    <property type="entry name" value="VanY"/>
    <property type="match status" value="1"/>
</dbReference>
<dbReference type="PANTHER" id="PTHR34385">
    <property type="entry name" value="D-ALANYL-D-ALANINE CARBOXYPEPTIDASE"/>
    <property type="match status" value="1"/>
</dbReference>